<keyword evidence="3" id="KW-1185">Reference proteome</keyword>
<name>A0ABY5V6Y9_9BACT</name>
<proteinExistence type="predicted"/>
<reference evidence="2" key="1">
    <citation type="journal article" date="2022" name="Cell">
        <title>Design, construction, and in vivo augmentation of a complex gut microbiome.</title>
        <authorList>
            <person name="Cheng A.G."/>
            <person name="Ho P.Y."/>
            <person name="Aranda-Diaz A."/>
            <person name="Jain S."/>
            <person name="Yu F.B."/>
            <person name="Meng X."/>
            <person name="Wang M."/>
            <person name="Iakiviak M."/>
            <person name="Nagashima K."/>
            <person name="Zhao A."/>
            <person name="Murugkar P."/>
            <person name="Patil A."/>
            <person name="Atabakhsh K."/>
            <person name="Weakley A."/>
            <person name="Yan J."/>
            <person name="Brumbaugh A.R."/>
            <person name="Higginbottom S."/>
            <person name="Dimas A."/>
            <person name="Shiver A.L."/>
            <person name="Deutschbauer A."/>
            <person name="Neff N."/>
            <person name="Sonnenburg J.L."/>
            <person name="Huang K.C."/>
            <person name="Fischbach M.A."/>
        </authorList>
    </citation>
    <scope>NUCLEOTIDE SEQUENCE</scope>
    <source>
        <strain evidence="2">JC50</strain>
    </source>
</reference>
<organism evidence="2 3">
    <name type="scientific">Alistipes senegalensis JC50</name>
    <dbReference type="NCBI Taxonomy" id="1033732"/>
    <lineage>
        <taxon>Bacteria</taxon>
        <taxon>Pseudomonadati</taxon>
        <taxon>Bacteroidota</taxon>
        <taxon>Bacteroidia</taxon>
        <taxon>Bacteroidales</taxon>
        <taxon>Rikenellaceae</taxon>
        <taxon>Alistipes</taxon>
    </lineage>
</organism>
<accession>A0ABY5V6Y9</accession>
<dbReference type="Proteomes" id="UP001058267">
    <property type="component" value="Chromosome"/>
</dbReference>
<gene>
    <name evidence="2" type="ORF">NQ519_00490</name>
</gene>
<dbReference type="RefSeq" id="WP_019150029.1">
    <property type="nucleotide sequence ID" value="NZ_CP102252.1"/>
</dbReference>
<evidence type="ECO:0000313" key="3">
    <source>
        <dbReference type="Proteomes" id="UP001058267"/>
    </source>
</evidence>
<evidence type="ECO:0000256" key="1">
    <source>
        <dbReference type="SAM" id="SignalP"/>
    </source>
</evidence>
<keyword evidence="1" id="KW-0732">Signal</keyword>
<evidence type="ECO:0008006" key="4">
    <source>
        <dbReference type="Google" id="ProtNLM"/>
    </source>
</evidence>
<evidence type="ECO:0000313" key="2">
    <source>
        <dbReference type="EMBL" id="UWN65345.1"/>
    </source>
</evidence>
<sequence length="249" mass="27872">MKKLFAALLCAVVAGPAAAQTLVYPGEREMSSVPKTFDNELGVRYGAQIYAGSGQGPELQAFSIDYARYNFYNIGFRTGLNVFFDEDAENYFSVPLQFTWRTGRIASAWRRDSRERSVQNNYYNGYYTDSSGGYSGGRSADAGSTFLTVLLAILPSAFEVHAGFTPGLMCGPFTTDGYSTTDSSWRPYTVRQRFSCTFDAGVRLIIPIWRFNLFGDFTYHCYLTDNFRAGEFRPSRSYFGLGVGLSFNF</sequence>
<feature type="signal peptide" evidence="1">
    <location>
        <begin position="1"/>
        <end position="19"/>
    </location>
</feature>
<dbReference type="EMBL" id="CP102252">
    <property type="protein sequence ID" value="UWN65345.1"/>
    <property type="molecule type" value="Genomic_DNA"/>
</dbReference>
<feature type="chain" id="PRO_5046997826" description="Outer membrane protein beta-barrel domain-containing protein" evidence="1">
    <location>
        <begin position="20"/>
        <end position="249"/>
    </location>
</feature>
<protein>
    <recommendedName>
        <fullName evidence="4">Outer membrane protein beta-barrel domain-containing protein</fullName>
    </recommendedName>
</protein>